<dbReference type="GO" id="GO:0005524">
    <property type="term" value="F:ATP binding"/>
    <property type="evidence" value="ECO:0007669"/>
    <property type="project" value="UniProtKB-KW"/>
</dbReference>
<dbReference type="PROSITE" id="PS50043">
    <property type="entry name" value="HTH_LUXR_2"/>
    <property type="match status" value="1"/>
</dbReference>
<comment type="caution">
    <text evidence="4">The sequence shown here is derived from an EMBL/GenBank/DDBJ whole genome shotgun (WGS) entry which is preliminary data.</text>
</comment>
<dbReference type="Pfam" id="PF00196">
    <property type="entry name" value="GerE"/>
    <property type="match status" value="1"/>
</dbReference>
<dbReference type="Gene3D" id="3.40.50.300">
    <property type="entry name" value="P-loop containing nucleotide triphosphate hydrolases"/>
    <property type="match status" value="1"/>
</dbReference>
<dbReference type="CDD" id="cd06170">
    <property type="entry name" value="LuxR_C_like"/>
    <property type="match status" value="1"/>
</dbReference>
<proteinExistence type="predicted"/>
<dbReference type="EMBL" id="JAGIQL010000010">
    <property type="protein sequence ID" value="MBP0456784.1"/>
    <property type="molecule type" value="Genomic_DNA"/>
</dbReference>
<dbReference type="PROSITE" id="PS00622">
    <property type="entry name" value="HTH_LUXR_1"/>
    <property type="match status" value="1"/>
</dbReference>
<dbReference type="SUPFAM" id="SSF52540">
    <property type="entry name" value="P-loop containing nucleoside triphosphate hydrolases"/>
    <property type="match status" value="1"/>
</dbReference>
<dbReference type="SMART" id="SM00421">
    <property type="entry name" value="HTH_LUXR"/>
    <property type="match status" value="1"/>
</dbReference>
<dbReference type="GO" id="GO:0003677">
    <property type="term" value="F:DNA binding"/>
    <property type="evidence" value="ECO:0007669"/>
    <property type="project" value="InterPro"/>
</dbReference>
<keyword evidence="2" id="KW-0067">ATP-binding</keyword>
<dbReference type="InterPro" id="IPR036388">
    <property type="entry name" value="WH-like_DNA-bd_sf"/>
</dbReference>
<dbReference type="InterPro" id="IPR000792">
    <property type="entry name" value="Tscrpt_reg_LuxR_C"/>
</dbReference>
<dbReference type="SUPFAM" id="SSF46894">
    <property type="entry name" value="C-terminal effector domain of the bipartite response regulators"/>
    <property type="match status" value="1"/>
</dbReference>
<dbReference type="InterPro" id="IPR011990">
    <property type="entry name" value="TPR-like_helical_dom_sf"/>
</dbReference>
<evidence type="ECO:0000313" key="4">
    <source>
        <dbReference type="EMBL" id="MBP0456784.1"/>
    </source>
</evidence>
<dbReference type="GO" id="GO:0006355">
    <property type="term" value="P:regulation of DNA-templated transcription"/>
    <property type="evidence" value="ECO:0007669"/>
    <property type="project" value="InterPro"/>
</dbReference>
<organism evidence="4 5">
    <name type="scientific">Streptomyces montanisoli</name>
    <dbReference type="NCBI Taxonomy" id="2798581"/>
    <lineage>
        <taxon>Bacteria</taxon>
        <taxon>Bacillati</taxon>
        <taxon>Actinomycetota</taxon>
        <taxon>Actinomycetes</taxon>
        <taxon>Kitasatosporales</taxon>
        <taxon>Streptomycetaceae</taxon>
        <taxon>Streptomyces</taxon>
    </lineage>
</organism>
<dbReference type="PANTHER" id="PTHR16305">
    <property type="entry name" value="TESTICULAR SOLUBLE ADENYLYL CYCLASE"/>
    <property type="match status" value="1"/>
</dbReference>
<evidence type="ECO:0000256" key="2">
    <source>
        <dbReference type="ARBA" id="ARBA00022840"/>
    </source>
</evidence>
<evidence type="ECO:0000259" key="3">
    <source>
        <dbReference type="PROSITE" id="PS50043"/>
    </source>
</evidence>
<dbReference type="AlphaFoldDB" id="A0A940M8L5"/>
<reference evidence="4" key="1">
    <citation type="submission" date="2021-03" db="EMBL/GenBank/DDBJ databases">
        <title>Whole genome sequence of Streptomyces bomunensis MMS17-BM035.</title>
        <authorList>
            <person name="Lee J.H."/>
        </authorList>
    </citation>
    <scope>NUCLEOTIDE SEQUENCE</scope>
    <source>
        <strain evidence="4">MMS17-BM035</strain>
    </source>
</reference>
<keyword evidence="5" id="KW-1185">Reference proteome</keyword>
<dbReference type="Proteomes" id="UP000670475">
    <property type="component" value="Unassembled WGS sequence"/>
</dbReference>
<dbReference type="PANTHER" id="PTHR16305:SF35">
    <property type="entry name" value="TRANSCRIPTIONAL ACTIVATOR DOMAIN"/>
    <property type="match status" value="1"/>
</dbReference>
<dbReference type="GO" id="GO:0005737">
    <property type="term" value="C:cytoplasm"/>
    <property type="evidence" value="ECO:0007669"/>
    <property type="project" value="TreeGrafter"/>
</dbReference>
<gene>
    <name evidence="4" type="ORF">JFN87_04595</name>
</gene>
<dbReference type="Pfam" id="PF13191">
    <property type="entry name" value="AAA_16"/>
    <property type="match status" value="1"/>
</dbReference>
<dbReference type="InterPro" id="IPR041664">
    <property type="entry name" value="AAA_16"/>
</dbReference>
<evidence type="ECO:0000313" key="5">
    <source>
        <dbReference type="Proteomes" id="UP000670475"/>
    </source>
</evidence>
<sequence length="945" mass="99071">MLNAVRGERRETLERLDAALVEHGGVLLHGPAGIGKTFVARALAARRGDRGDTVLSAEPGEAELELEHSALADLFRTVTDDRLHALPGPQRSALRQALRREPAPPGGPEPVALRLALLSLLAALGRDRPVLLVIDAAHHVDPASAQLLAFAARRLDTARVRTLVTETTTPGAAPSAGPALCPPAAREVVLPPLSFPEVSALPGHSELPHWLLRKVYETSAGNPLFALELTRAVATLPEPPARDEPLPLTGRLRALVAGPLDGLDPAVRRVLLLIALASRPTPRRPRLAAGAGCPDGRGHGGLDETDIDGAVASACRAGLLSVTGDSLSLTHPMLAAALMDCPAADRREAHTLLARAANDPVERIRHLALAATGPHEPLAAALAAGAEQARRRGATETAARLGRLALERTPADRGALVAERALTGAQLAYDAADYELTRELAHRVISGCATPTQRVQACVLVIHASNQALGDTSEVFAEMLVSVGDDLGLHAQLHYARALRAHITDGRTALARLEAARAAELAGRARDRTTELMALSLQAFTAAVLGRADAGQPLARALSRPQDSGPAGGHNGPRAIKARLDLFADRHEEAAAELASLLRRARDSGTVEDVIFLLCASIDVDVRAGRGARALASADEVTRLSREIGVCHGPVLHSVALAEAAGGDLARAAALAREGVQTSLSRHDQIFLPLALCTLGHVQLRSRDTAAAVASLERARGIAERRGIVDPLAVPWAVDLAEALVAAGEHTRAEALTAAALGTAERLDRAGVAASLRRAQALRAAACTDRDGISQAVAALHRAADCHQGHGLRLEHGRDLLALGGVEWRRRRPGAAGAAWQRAAAVFRECGARTWLDQATAELARLEPGDDGAGTDGSLVHALSGTEHQVATMAAAGATNREIATSLFLAVKTVEAHLTRVYRKAGVRSRTELGVLLHDSATRPGARRT</sequence>
<evidence type="ECO:0000256" key="1">
    <source>
        <dbReference type="ARBA" id="ARBA00022741"/>
    </source>
</evidence>
<dbReference type="Gene3D" id="1.25.40.10">
    <property type="entry name" value="Tetratricopeptide repeat domain"/>
    <property type="match status" value="1"/>
</dbReference>
<protein>
    <submittedName>
        <fullName evidence="4">AAA family ATPase</fullName>
    </submittedName>
</protein>
<dbReference type="PRINTS" id="PR00038">
    <property type="entry name" value="HTHLUXR"/>
</dbReference>
<feature type="domain" description="HTH luxR-type" evidence="3">
    <location>
        <begin position="872"/>
        <end position="937"/>
    </location>
</feature>
<dbReference type="InterPro" id="IPR027417">
    <property type="entry name" value="P-loop_NTPase"/>
</dbReference>
<dbReference type="InterPro" id="IPR016032">
    <property type="entry name" value="Sig_transdc_resp-reg_C-effctor"/>
</dbReference>
<dbReference type="GO" id="GO:0004016">
    <property type="term" value="F:adenylate cyclase activity"/>
    <property type="evidence" value="ECO:0007669"/>
    <property type="project" value="TreeGrafter"/>
</dbReference>
<accession>A0A940M8L5</accession>
<dbReference type="Gene3D" id="1.10.10.10">
    <property type="entry name" value="Winged helix-like DNA-binding domain superfamily/Winged helix DNA-binding domain"/>
    <property type="match status" value="1"/>
</dbReference>
<name>A0A940M8L5_9ACTN</name>
<keyword evidence="1" id="KW-0547">Nucleotide-binding</keyword>